<evidence type="ECO:0000259" key="2">
    <source>
        <dbReference type="Pfam" id="PF02517"/>
    </source>
</evidence>
<keyword evidence="1" id="KW-0812">Transmembrane</keyword>
<organism evidence="3 4">
    <name type="scientific">Cellulomonas wangsupingiae</name>
    <dbReference type="NCBI Taxonomy" id="2968085"/>
    <lineage>
        <taxon>Bacteria</taxon>
        <taxon>Bacillati</taxon>
        <taxon>Actinomycetota</taxon>
        <taxon>Actinomycetes</taxon>
        <taxon>Micrococcales</taxon>
        <taxon>Cellulomonadaceae</taxon>
        <taxon>Cellulomonas</taxon>
    </lineage>
</organism>
<accession>A0ABY5K321</accession>
<feature type="transmembrane region" description="Helical" evidence="1">
    <location>
        <begin position="219"/>
        <end position="237"/>
    </location>
</feature>
<dbReference type="PANTHER" id="PTHR43592">
    <property type="entry name" value="CAAX AMINO TERMINAL PROTEASE"/>
    <property type="match status" value="1"/>
</dbReference>
<feature type="transmembrane region" description="Helical" evidence="1">
    <location>
        <begin position="156"/>
        <end position="175"/>
    </location>
</feature>
<keyword evidence="3" id="KW-0645">Protease</keyword>
<name>A0ABY5K321_9CELL</name>
<feature type="transmembrane region" description="Helical" evidence="1">
    <location>
        <begin position="21"/>
        <end position="42"/>
    </location>
</feature>
<feature type="transmembrane region" description="Helical" evidence="1">
    <location>
        <begin position="124"/>
        <end position="144"/>
    </location>
</feature>
<dbReference type="Proteomes" id="UP001317322">
    <property type="component" value="Chromosome"/>
</dbReference>
<feature type="domain" description="CAAX prenyl protease 2/Lysostaphin resistance protein A-like" evidence="2">
    <location>
        <begin position="189"/>
        <end position="286"/>
    </location>
</feature>
<gene>
    <name evidence="3" type="ORF">NP075_17305</name>
</gene>
<feature type="transmembrane region" description="Helical" evidence="1">
    <location>
        <begin position="57"/>
        <end position="76"/>
    </location>
</feature>
<feature type="transmembrane region" description="Helical" evidence="1">
    <location>
        <begin position="97"/>
        <end position="118"/>
    </location>
</feature>
<dbReference type="EMBL" id="CP101989">
    <property type="protein sequence ID" value="UUI64846.1"/>
    <property type="molecule type" value="Genomic_DNA"/>
</dbReference>
<keyword evidence="1" id="KW-0472">Membrane</keyword>
<dbReference type="GO" id="GO:0008237">
    <property type="term" value="F:metallopeptidase activity"/>
    <property type="evidence" value="ECO:0007669"/>
    <property type="project" value="UniProtKB-KW"/>
</dbReference>
<keyword evidence="1" id="KW-1133">Transmembrane helix</keyword>
<feature type="transmembrane region" description="Helical" evidence="1">
    <location>
        <begin position="275"/>
        <end position="294"/>
    </location>
</feature>
<dbReference type="Pfam" id="PF02517">
    <property type="entry name" value="Rce1-like"/>
    <property type="match status" value="1"/>
</dbReference>
<feature type="transmembrane region" description="Helical" evidence="1">
    <location>
        <begin position="249"/>
        <end position="268"/>
    </location>
</feature>
<dbReference type="PANTHER" id="PTHR43592:SF15">
    <property type="entry name" value="CAAX AMINO TERMINAL PROTEASE FAMILY PROTEIN"/>
    <property type="match status" value="1"/>
</dbReference>
<dbReference type="InterPro" id="IPR003675">
    <property type="entry name" value="Rce1/LyrA-like_dom"/>
</dbReference>
<feature type="transmembrane region" description="Helical" evidence="1">
    <location>
        <begin position="187"/>
        <end position="207"/>
    </location>
</feature>
<sequence>MTAATTTTTPGTGVPFPRTGTALAVTGAVVAAAALATVLAAAPDGLRASADPGAPTVPYLVVLGPTVLALALTWALPRRAPVLAPRVADRRRVLLAVMLLLACAAAFPLVVAATGVAASADYHLVKIVLLVAVPGGVVLATRGLRTGWPRAAWRWWAPLVVVGVWTAVARAAPWVQEPDYGEVPVDLLVTAAVATAVTAGVGEELFFRVWLQTRLEALLGRWGGITVATLAFALMHVGSRQHGGALVEVSGAIVVQGLGFGLVAACLWSRYRNAWLVVLLHVLANGFGIAVLLLG</sequence>
<proteinExistence type="predicted"/>
<evidence type="ECO:0000313" key="4">
    <source>
        <dbReference type="Proteomes" id="UP001317322"/>
    </source>
</evidence>
<reference evidence="3 4" key="1">
    <citation type="submission" date="2022-07" db="EMBL/GenBank/DDBJ databases">
        <title>Novel species in genus cellulomonas.</title>
        <authorList>
            <person name="Ye L."/>
        </authorList>
    </citation>
    <scope>NUCLEOTIDE SEQUENCE [LARGE SCALE GENOMIC DNA]</scope>
    <source>
        <strain evidence="4">zg-Y908</strain>
    </source>
</reference>
<dbReference type="RefSeq" id="WP_227565952.1">
    <property type="nucleotide sequence ID" value="NZ_CP101989.1"/>
</dbReference>
<keyword evidence="3" id="KW-0378">Hydrolase</keyword>
<evidence type="ECO:0000313" key="3">
    <source>
        <dbReference type="EMBL" id="UUI64846.1"/>
    </source>
</evidence>
<protein>
    <submittedName>
        <fullName evidence="3">CPBP family intramembrane metalloprotease</fullName>
    </submittedName>
</protein>
<keyword evidence="4" id="KW-1185">Reference proteome</keyword>
<evidence type="ECO:0000256" key="1">
    <source>
        <dbReference type="SAM" id="Phobius"/>
    </source>
</evidence>
<keyword evidence="3" id="KW-0482">Metalloprotease</keyword>